<evidence type="ECO:0000256" key="7">
    <source>
        <dbReference type="ARBA" id="ARBA00022840"/>
    </source>
</evidence>
<dbReference type="CDD" id="cd18809">
    <property type="entry name" value="SF1_C_RecD"/>
    <property type="match status" value="1"/>
</dbReference>
<keyword evidence="6" id="KW-0269">Exonuclease</keyword>
<dbReference type="CDD" id="cd17933">
    <property type="entry name" value="DEXSc_RecD-like"/>
    <property type="match status" value="1"/>
</dbReference>
<dbReference type="PANTHER" id="PTHR43788">
    <property type="entry name" value="DNA2/NAM7 HELICASE FAMILY MEMBER"/>
    <property type="match status" value="1"/>
</dbReference>
<dbReference type="EMBL" id="CP001322">
    <property type="protein sequence ID" value="ACL04539.1"/>
    <property type="molecule type" value="Genomic_DNA"/>
</dbReference>
<dbReference type="Gene3D" id="3.40.50.300">
    <property type="entry name" value="P-loop containing nucleotide triphosphate hydrolases"/>
    <property type="match status" value="3"/>
</dbReference>
<sequence>MIEFEAIDGQFAAFLQKLAGGSDPVLQSAAALVSLKTREGHTCVELNSGLDQDCLLSPDCPENPAQWIDALANSPVVGAPGEYRPLILDQAGRLYLHRYYEDQALTAKKILEWSVPDPAYTDQDRLAQELDRLFTPLPNSETDWQKAAAATAVLRKFSVISGGPGTGKTTIAARIIRLLLSLADGRAPSIAITAPTGKAAARLLESLGKELSRLGVPPGMEDAIPKRAKTIHRLMGARFNSSQFIHNADNPINADILIVDEASMVELSLMARLLEALPDHGKLILLGDKDQLASVGPGSVMGDICSGPGSQAFSPEWARVLAKAAGQAIPSENGLAPIADGIVHLVKNYRFAKDSGIGELADCVVRGDAAGAAASLESGGEIIYEPVNNPRTLPALLEEPLREGFLPFITAKNPAQALEAFGGFRVLCGVRQGPWGMNSANSLVEDIFARDGLILLRNYPWYEKRPVVVNRNDAEMNLFNGDHGVYMDGKAAFPGLQEELRHYARSMLPAHDTAFAMTVHKSQGSEFESVLLILPGENSPVLTRELLYTAVTRTRSRLRIVGAMPSIKKAVLSPTRRPSGLQDALWKTE</sequence>
<dbReference type="eggNOG" id="COG0507">
    <property type="taxonomic scope" value="Bacteria"/>
</dbReference>
<dbReference type="EC" id="3.1.11.5" evidence="12"/>
<dbReference type="KEGG" id="dal:Dalk_2849"/>
<evidence type="ECO:0000256" key="1">
    <source>
        <dbReference type="ARBA" id="ARBA00022722"/>
    </source>
</evidence>
<feature type="domain" description="AAA+ ATPase" evidence="11">
    <location>
        <begin position="154"/>
        <end position="434"/>
    </location>
</feature>
<dbReference type="InterPro" id="IPR041851">
    <property type="entry name" value="RecD_N_sf"/>
</dbReference>
<dbReference type="GO" id="GO:0008854">
    <property type="term" value="F:exodeoxyribonuclease V activity"/>
    <property type="evidence" value="ECO:0007669"/>
    <property type="project" value="UniProtKB-EC"/>
</dbReference>
<dbReference type="GO" id="GO:0006302">
    <property type="term" value="P:double-strand break repair"/>
    <property type="evidence" value="ECO:0007669"/>
    <property type="project" value="InterPro"/>
</dbReference>
<gene>
    <name evidence="12" type="ordered locus">Dalk_2849</name>
</gene>
<dbReference type="PANTHER" id="PTHR43788:SF6">
    <property type="entry name" value="DNA HELICASE B"/>
    <property type="match status" value="1"/>
</dbReference>
<keyword evidence="8" id="KW-0238">DNA-binding</keyword>
<evidence type="ECO:0000256" key="10">
    <source>
        <dbReference type="ARBA" id="ARBA00023235"/>
    </source>
</evidence>
<dbReference type="InterPro" id="IPR049550">
    <property type="entry name" value="RecD_N"/>
</dbReference>
<dbReference type="Pfam" id="PF13245">
    <property type="entry name" value="AAA_19"/>
    <property type="match status" value="1"/>
</dbReference>
<evidence type="ECO:0000256" key="5">
    <source>
        <dbReference type="ARBA" id="ARBA00022806"/>
    </source>
</evidence>
<dbReference type="GO" id="GO:0009338">
    <property type="term" value="C:exodeoxyribonuclease V complex"/>
    <property type="evidence" value="ECO:0007669"/>
    <property type="project" value="InterPro"/>
</dbReference>
<evidence type="ECO:0000313" key="12">
    <source>
        <dbReference type="EMBL" id="ACL04539.1"/>
    </source>
</evidence>
<dbReference type="InterPro" id="IPR027785">
    <property type="entry name" value="UvrD-like_helicase_C"/>
</dbReference>
<protein>
    <submittedName>
        <fullName evidence="12">Exodeoxyribonuclease V, alpha subunit</fullName>
        <ecNumber evidence="12">3.1.11.5</ecNumber>
    </submittedName>
</protein>
<keyword evidence="5" id="KW-0347">Helicase</keyword>
<keyword evidence="1" id="KW-0540">Nuclease</keyword>
<keyword evidence="4 12" id="KW-0378">Hydrolase</keyword>
<evidence type="ECO:0000256" key="2">
    <source>
        <dbReference type="ARBA" id="ARBA00022741"/>
    </source>
</evidence>
<keyword evidence="2" id="KW-0547">Nucleotide-binding</keyword>
<organism evidence="12 13">
    <name type="scientific">Desulfatibacillum aliphaticivorans</name>
    <dbReference type="NCBI Taxonomy" id="218208"/>
    <lineage>
        <taxon>Bacteria</taxon>
        <taxon>Pseudomonadati</taxon>
        <taxon>Thermodesulfobacteriota</taxon>
        <taxon>Desulfobacteria</taxon>
        <taxon>Desulfobacterales</taxon>
        <taxon>Desulfatibacillaceae</taxon>
        <taxon>Desulfatibacillum</taxon>
    </lineage>
</organism>
<dbReference type="Gene3D" id="1.10.10.1020">
    <property type="entry name" value="RecBCD complex, subunit RecD, N-terminal domain"/>
    <property type="match status" value="1"/>
</dbReference>
<keyword evidence="10" id="KW-0413">Isomerase</keyword>
<keyword evidence="3" id="KW-0227">DNA damage</keyword>
<dbReference type="Pfam" id="PF13538">
    <property type="entry name" value="UvrD_C_2"/>
    <property type="match status" value="1"/>
</dbReference>
<evidence type="ECO:0000256" key="4">
    <source>
        <dbReference type="ARBA" id="ARBA00022801"/>
    </source>
</evidence>
<keyword evidence="7" id="KW-0067">ATP-binding</keyword>
<evidence type="ECO:0000256" key="8">
    <source>
        <dbReference type="ARBA" id="ARBA00023125"/>
    </source>
</evidence>
<evidence type="ECO:0000256" key="6">
    <source>
        <dbReference type="ARBA" id="ARBA00022839"/>
    </source>
</evidence>
<dbReference type="InterPro" id="IPR006344">
    <property type="entry name" value="RecD"/>
</dbReference>
<dbReference type="HAMAP" id="MF_01487">
    <property type="entry name" value="RecD"/>
    <property type="match status" value="1"/>
</dbReference>
<evidence type="ECO:0000259" key="11">
    <source>
        <dbReference type="SMART" id="SM00382"/>
    </source>
</evidence>
<name>B8FB95_DESAL</name>
<evidence type="ECO:0000256" key="3">
    <source>
        <dbReference type="ARBA" id="ARBA00022763"/>
    </source>
</evidence>
<keyword evidence="13" id="KW-1185">Reference proteome</keyword>
<accession>B8FB95</accession>
<keyword evidence="9" id="KW-0234">DNA repair</keyword>
<dbReference type="InterPro" id="IPR003593">
    <property type="entry name" value="AAA+_ATPase"/>
</dbReference>
<dbReference type="Pfam" id="PF21185">
    <property type="entry name" value="RecD_N"/>
    <property type="match status" value="1"/>
</dbReference>
<dbReference type="Proteomes" id="UP000000739">
    <property type="component" value="Chromosome"/>
</dbReference>
<dbReference type="AlphaFoldDB" id="B8FB95"/>
<dbReference type="NCBIfam" id="TIGR01447">
    <property type="entry name" value="recD"/>
    <property type="match status" value="1"/>
</dbReference>
<dbReference type="SUPFAM" id="SSF52540">
    <property type="entry name" value="P-loop containing nucleoside triphosphate hydrolases"/>
    <property type="match status" value="1"/>
</dbReference>
<dbReference type="HOGENOM" id="CLU_007524_1_2_7"/>
<dbReference type="SMART" id="SM00382">
    <property type="entry name" value="AAA"/>
    <property type="match status" value="1"/>
</dbReference>
<dbReference type="GO" id="GO:0017116">
    <property type="term" value="F:single-stranded DNA helicase activity"/>
    <property type="evidence" value="ECO:0007669"/>
    <property type="project" value="TreeGrafter"/>
</dbReference>
<evidence type="ECO:0000256" key="9">
    <source>
        <dbReference type="ARBA" id="ARBA00023204"/>
    </source>
</evidence>
<dbReference type="GO" id="GO:0006310">
    <property type="term" value="P:DNA recombination"/>
    <property type="evidence" value="ECO:0007669"/>
    <property type="project" value="InterPro"/>
</dbReference>
<dbReference type="RefSeq" id="WP_015947609.1">
    <property type="nucleotide sequence ID" value="NC_011768.1"/>
</dbReference>
<dbReference type="GO" id="GO:0003677">
    <property type="term" value="F:DNA binding"/>
    <property type="evidence" value="ECO:0007669"/>
    <property type="project" value="UniProtKB-KW"/>
</dbReference>
<dbReference type="InterPro" id="IPR050534">
    <property type="entry name" value="Coronavir_polyprotein_1ab"/>
</dbReference>
<evidence type="ECO:0000313" key="13">
    <source>
        <dbReference type="Proteomes" id="UP000000739"/>
    </source>
</evidence>
<dbReference type="GO" id="GO:0005524">
    <property type="term" value="F:ATP binding"/>
    <property type="evidence" value="ECO:0007669"/>
    <property type="project" value="UniProtKB-KW"/>
</dbReference>
<dbReference type="InterPro" id="IPR027417">
    <property type="entry name" value="P-loop_NTPase"/>
</dbReference>
<reference evidence="12 13" key="1">
    <citation type="journal article" date="2012" name="Environ. Microbiol.">
        <title>The genome sequence of Desulfatibacillum alkenivorans AK-01: a blueprint for anaerobic alkane oxidation.</title>
        <authorList>
            <person name="Callaghan A.V."/>
            <person name="Morris B.E."/>
            <person name="Pereira I.A."/>
            <person name="McInerney M.J."/>
            <person name="Austin R.N."/>
            <person name="Groves J.T."/>
            <person name="Kukor J.J."/>
            <person name="Suflita J.M."/>
            <person name="Young L.Y."/>
            <person name="Zylstra G.J."/>
            <person name="Wawrik B."/>
        </authorList>
    </citation>
    <scope>NUCLEOTIDE SEQUENCE [LARGE SCALE GENOMIC DNA]</scope>
    <source>
        <strain evidence="12 13">AK-01</strain>
    </source>
</reference>
<proteinExistence type="inferred from homology"/>